<keyword evidence="5" id="KW-0819">tRNA processing</keyword>
<evidence type="ECO:0000256" key="3">
    <source>
        <dbReference type="ARBA" id="ARBA00019010"/>
    </source>
</evidence>
<reference evidence="11 12" key="1">
    <citation type="submission" date="2017-06" db="EMBL/GenBank/DDBJ databases">
        <title>Raineya orbicola gen. nov., sp. nov. a slightly thermophilic bacterium of the phylum Bacteroidetes and the description of Raineyaceae fam. nov.</title>
        <authorList>
            <person name="Albuquerque L."/>
            <person name="Polonia A.R.M."/>
            <person name="Barroso C."/>
            <person name="Froufe H.J.C."/>
            <person name="Lage O."/>
            <person name="Lobo-Da-Cunha A."/>
            <person name="Egas C."/>
            <person name="Da Costa M.S."/>
        </authorList>
    </citation>
    <scope>NUCLEOTIDE SEQUENCE [LARGE SCALE GENOMIC DNA]</scope>
    <source>
        <strain evidence="11 12">SPSPC-11</strain>
    </source>
</reference>
<dbReference type="Proteomes" id="UP000233387">
    <property type="component" value="Unassembled WGS sequence"/>
</dbReference>
<organism evidence="11 12">
    <name type="scientific">Raineya orbicola</name>
    <dbReference type="NCBI Taxonomy" id="2016530"/>
    <lineage>
        <taxon>Bacteria</taxon>
        <taxon>Pseudomonadati</taxon>
        <taxon>Bacteroidota</taxon>
        <taxon>Cytophagia</taxon>
        <taxon>Cytophagales</taxon>
        <taxon>Raineyaceae</taxon>
        <taxon>Raineya</taxon>
    </lineage>
</organism>
<dbReference type="NCBIfam" id="TIGR00150">
    <property type="entry name" value="T6A_YjeE"/>
    <property type="match status" value="1"/>
</dbReference>
<dbReference type="SUPFAM" id="SSF52540">
    <property type="entry name" value="P-loop containing nucleoside triphosphate hydrolases"/>
    <property type="match status" value="1"/>
</dbReference>
<dbReference type="GO" id="GO:0005524">
    <property type="term" value="F:ATP binding"/>
    <property type="evidence" value="ECO:0007669"/>
    <property type="project" value="UniProtKB-KW"/>
</dbReference>
<dbReference type="OrthoDB" id="9815896at2"/>
<dbReference type="RefSeq" id="WP_101358345.1">
    <property type="nucleotide sequence ID" value="NZ_NKXO01000014.1"/>
</dbReference>
<comment type="caution">
    <text evidence="11">The sequence shown here is derived from an EMBL/GenBank/DDBJ whole genome shotgun (WGS) entry which is preliminary data.</text>
</comment>
<keyword evidence="9" id="KW-0460">Magnesium</keyword>
<evidence type="ECO:0000256" key="4">
    <source>
        <dbReference type="ARBA" id="ARBA00022490"/>
    </source>
</evidence>
<dbReference type="Pfam" id="PF02367">
    <property type="entry name" value="TsaE"/>
    <property type="match status" value="1"/>
</dbReference>
<evidence type="ECO:0000256" key="2">
    <source>
        <dbReference type="ARBA" id="ARBA00007599"/>
    </source>
</evidence>
<dbReference type="AlphaFoldDB" id="A0A2N3IHT0"/>
<protein>
    <recommendedName>
        <fullName evidence="3">tRNA threonylcarbamoyladenosine biosynthesis protein TsaE</fullName>
    </recommendedName>
    <alternativeName>
        <fullName evidence="10">t(6)A37 threonylcarbamoyladenosine biosynthesis protein TsaE</fullName>
    </alternativeName>
</protein>
<dbReference type="GO" id="GO:0005737">
    <property type="term" value="C:cytoplasm"/>
    <property type="evidence" value="ECO:0007669"/>
    <property type="project" value="UniProtKB-SubCell"/>
</dbReference>
<keyword evidence="7" id="KW-0547">Nucleotide-binding</keyword>
<dbReference type="GO" id="GO:0002949">
    <property type="term" value="P:tRNA threonylcarbamoyladenosine modification"/>
    <property type="evidence" value="ECO:0007669"/>
    <property type="project" value="InterPro"/>
</dbReference>
<comment type="subcellular location">
    <subcellularLocation>
        <location evidence="1">Cytoplasm</location>
    </subcellularLocation>
</comment>
<dbReference type="InterPro" id="IPR027417">
    <property type="entry name" value="P-loop_NTPase"/>
</dbReference>
<dbReference type="EMBL" id="NKXO01000014">
    <property type="protein sequence ID" value="PKQ69882.1"/>
    <property type="molecule type" value="Genomic_DNA"/>
</dbReference>
<gene>
    <name evidence="11" type="ORF">Rain11_1079</name>
</gene>
<keyword evidence="6" id="KW-0479">Metal-binding</keyword>
<evidence type="ECO:0000256" key="6">
    <source>
        <dbReference type="ARBA" id="ARBA00022723"/>
    </source>
</evidence>
<name>A0A2N3IHT0_9BACT</name>
<dbReference type="PANTHER" id="PTHR33540">
    <property type="entry name" value="TRNA THREONYLCARBAMOYLADENOSINE BIOSYNTHESIS PROTEIN TSAE"/>
    <property type="match status" value="1"/>
</dbReference>
<keyword evidence="4" id="KW-0963">Cytoplasm</keyword>
<evidence type="ECO:0000256" key="1">
    <source>
        <dbReference type="ARBA" id="ARBA00004496"/>
    </source>
</evidence>
<sequence length="143" mass="16899">MQKISELTCSNITELPQIAQEIVRLGQNWNFWILEGAMGAGKTTLIRAICKELGTKNEVQSPTFSIVNEYEAKDRKIYHFDFYRIRSEQEVFDIGYEEYFYDEKSLCLVEWAFQIPNLLPSHYLMIKILITGEQARLFEFWVK</sequence>
<dbReference type="PANTHER" id="PTHR33540:SF2">
    <property type="entry name" value="TRNA THREONYLCARBAMOYLADENOSINE BIOSYNTHESIS PROTEIN TSAE"/>
    <property type="match status" value="1"/>
</dbReference>
<evidence type="ECO:0000256" key="8">
    <source>
        <dbReference type="ARBA" id="ARBA00022840"/>
    </source>
</evidence>
<dbReference type="GO" id="GO:0046872">
    <property type="term" value="F:metal ion binding"/>
    <property type="evidence" value="ECO:0007669"/>
    <property type="project" value="UniProtKB-KW"/>
</dbReference>
<keyword evidence="8" id="KW-0067">ATP-binding</keyword>
<evidence type="ECO:0000256" key="7">
    <source>
        <dbReference type="ARBA" id="ARBA00022741"/>
    </source>
</evidence>
<dbReference type="InterPro" id="IPR003442">
    <property type="entry name" value="T6A_TsaE"/>
</dbReference>
<dbReference type="Gene3D" id="3.40.50.300">
    <property type="entry name" value="P-loop containing nucleotide triphosphate hydrolases"/>
    <property type="match status" value="1"/>
</dbReference>
<accession>A0A2N3IHT0</accession>
<evidence type="ECO:0000256" key="10">
    <source>
        <dbReference type="ARBA" id="ARBA00032441"/>
    </source>
</evidence>
<comment type="similarity">
    <text evidence="2">Belongs to the TsaE family.</text>
</comment>
<evidence type="ECO:0000313" key="12">
    <source>
        <dbReference type="Proteomes" id="UP000233387"/>
    </source>
</evidence>
<proteinExistence type="inferred from homology"/>
<keyword evidence="12" id="KW-1185">Reference proteome</keyword>
<evidence type="ECO:0000256" key="9">
    <source>
        <dbReference type="ARBA" id="ARBA00022842"/>
    </source>
</evidence>
<evidence type="ECO:0000313" key="11">
    <source>
        <dbReference type="EMBL" id="PKQ69882.1"/>
    </source>
</evidence>
<evidence type="ECO:0000256" key="5">
    <source>
        <dbReference type="ARBA" id="ARBA00022694"/>
    </source>
</evidence>